<proteinExistence type="predicted"/>
<keyword evidence="3" id="KW-1185">Reference proteome</keyword>
<name>A0A7Z2T183_9VIBR</name>
<dbReference type="EMBL" id="CP047475">
    <property type="protein sequence ID" value="QIA62445.1"/>
    <property type="molecule type" value="Genomic_DNA"/>
</dbReference>
<dbReference type="Gene3D" id="2.40.420.20">
    <property type="match status" value="1"/>
</dbReference>
<dbReference type="RefSeq" id="WP_164647340.1">
    <property type="nucleotide sequence ID" value="NZ_CP047475.1"/>
</dbReference>
<dbReference type="Gene3D" id="1.10.287.470">
    <property type="entry name" value="Helix hairpin bin"/>
    <property type="match status" value="1"/>
</dbReference>
<dbReference type="Proteomes" id="UP000464262">
    <property type="component" value="Chromosome 1"/>
</dbReference>
<organism evidence="2 3">
    <name type="scientific">Vibrio astriarenae</name>
    <dbReference type="NCBI Taxonomy" id="1481923"/>
    <lineage>
        <taxon>Bacteria</taxon>
        <taxon>Pseudomonadati</taxon>
        <taxon>Pseudomonadota</taxon>
        <taxon>Gammaproteobacteria</taxon>
        <taxon>Vibrionales</taxon>
        <taxon>Vibrionaceae</taxon>
        <taxon>Vibrio</taxon>
    </lineage>
</organism>
<feature type="coiled-coil region" evidence="1">
    <location>
        <begin position="109"/>
        <end position="143"/>
    </location>
</feature>
<dbReference type="AlphaFoldDB" id="A0A7Z2T183"/>
<dbReference type="SUPFAM" id="SSF111369">
    <property type="entry name" value="HlyD-like secretion proteins"/>
    <property type="match status" value="1"/>
</dbReference>
<evidence type="ECO:0000313" key="3">
    <source>
        <dbReference type="Proteomes" id="UP000464262"/>
    </source>
</evidence>
<dbReference type="Gene3D" id="2.40.50.100">
    <property type="match status" value="1"/>
</dbReference>
<accession>A0A7Z2T183</accession>
<reference evidence="2 3" key="1">
    <citation type="submission" date="2020-01" db="EMBL/GenBank/DDBJ databases">
        <title>Whole genome and functional gene identification of agarase of Vibrio HN897.</title>
        <authorList>
            <person name="Liu Y."/>
            <person name="Zhao Z."/>
        </authorList>
    </citation>
    <scope>NUCLEOTIDE SEQUENCE [LARGE SCALE GENOMIC DNA]</scope>
    <source>
        <strain evidence="2 3">HN897</strain>
    </source>
</reference>
<dbReference type="KEGG" id="vas:GT360_02445"/>
<evidence type="ECO:0000256" key="1">
    <source>
        <dbReference type="SAM" id="Coils"/>
    </source>
</evidence>
<protein>
    <submittedName>
        <fullName evidence="2">HlyD family secretion protein</fullName>
    </submittedName>
</protein>
<dbReference type="PANTHER" id="PTHR30469">
    <property type="entry name" value="MULTIDRUG RESISTANCE PROTEIN MDTA"/>
    <property type="match status" value="1"/>
</dbReference>
<dbReference type="GO" id="GO:1990281">
    <property type="term" value="C:efflux pump complex"/>
    <property type="evidence" value="ECO:0007669"/>
    <property type="project" value="TreeGrafter"/>
</dbReference>
<dbReference type="Gene3D" id="2.40.30.170">
    <property type="match status" value="1"/>
</dbReference>
<gene>
    <name evidence="2" type="ORF">GT360_02445</name>
</gene>
<keyword evidence="1" id="KW-0175">Coiled coil</keyword>
<evidence type="ECO:0000313" key="2">
    <source>
        <dbReference type="EMBL" id="QIA62445.1"/>
    </source>
</evidence>
<dbReference type="GO" id="GO:0015562">
    <property type="term" value="F:efflux transmembrane transporter activity"/>
    <property type="evidence" value="ECO:0007669"/>
    <property type="project" value="TreeGrafter"/>
</dbReference>
<sequence length="435" mass="48265">MKINRKLLFFPALAVGIIVLVMSIKMRPDLPSKPAGERARLVETQPMHRVKVAPEVIGFGHVSPKVEWKAIAEVTGKVVYRHPELEKGQVLPAGTEVLRIDPLDYELKLAQAQADLASSQTSLQKLTQQEDNLKQSLAIEKNRLQITKLELDRKRNLQDRGLTSQSDVDQQQQNVLSQQKLLQDIENQIALLPDEKRVAQAVVRVSESKLEEAQRSLSRTKIVLPQDLRVSQVDIEQDQVVNLQQTMFTAHGIDVMEVVAQLSIHDMQVVINSLSEFERSTSGIPQAQGTDIKAHIALSSGNLSAQWPATVARLSESVDSAQATIGVILEVEQDYTTLEPNSVPALANGMFVKASIEGKANPSWVVPERALHGDRVYVMDAESRLQFVPVEVLFRRNNEVIVQGDFTAGDKLILNDVLPAIEGMLLREETEGGEQ</sequence>